<dbReference type="InterPro" id="IPR008969">
    <property type="entry name" value="CarboxyPept-like_regulatory"/>
</dbReference>
<evidence type="ECO:0000256" key="1">
    <source>
        <dbReference type="SAM" id="SignalP"/>
    </source>
</evidence>
<keyword evidence="2" id="KW-0121">Carboxypeptidase</keyword>
<dbReference type="Pfam" id="PF18939">
    <property type="entry name" value="DUF5686"/>
    <property type="match status" value="1"/>
</dbReference>
<dbReference type="Proteomes" id="UP000503278">
    <property type="component" value="Chromosome"/>
</dbReference>
<organism evidence="2 3">
    <name type="scientific">Mucilaginibacter robiniae</name>
    <dbReference type="NCBI Taxonomy" id="2728022"/>
    <lineage>
        <taxon>Bacteria</taxon>
        <taxon>Pseudomonadati</taxon>
        <taxon>Bacteroidota</taxon>
        <taxon>Sphingobacteriia</taxon>
        <taxon>Sphingobacteriales</taxon>
        <taxon>Sphingobacteriaceae</taxon>
        <taxon>Mucilaginibacter</taxon>
    </lineage>
</organism>
<dbReference type="EMBL" id="CP051682">
    <property type="protein sequence ID" value="QJD97134.1"/>
    <property type="molecule type" value="Genomic_DNA"/>
</dbReference>
<keyword evidence="2" id="KW-0645">Protease</keyword>
<keyword evidence="1" id="KW-0732">Signal</keyword>
<dbReference type="SUPFAM" id="SSF49464">
    <property type="entry name" value="Carboxypeptidase regulatory domain-like"/>
    <property type="match status" value="1"/>
</dbReference>
<evidence type="ECO:0000313" key="2">
    <source>
        <dbReference type="EMBL" id="QJD97134.1"/>
    </source>
</evidence>
<keyword evidence="3" id="KW-1185">Reference proteome</keyword>
<keyword evidence="2" id="KW-0378">Hydrolase</keyword>
<dbReference type="GO" id="GO:0004180">
    <property type="term" value="F:carboxypeptidase activity"/>
    <property type="evidence" value="ECO:0007669"/>
    <property type="project" value="UniProtKB-KW"/>
</dbReference>
<dbReference type="KEGG" id="mrob:HH214_15280"/>
<dbReference type="Pfam" id="PF13715">
    <property type="entry name" value="CarbopepD_reg_2"/>
    <property type="match status" value="1"/>
</dbReference>
<feature type="signal peptide" evidence="1">
    <location>
        <begin position="1"/>
        <end position="19"/>
    </location>
</feature>
<dbReference type="RefSeq" id="WP_169609038.1">
    <property type="nucleotide sequence ID" value="NZ_CP051682.1"/>
</dbReference>
<dbReference type="InterPro" id="IPR043741">
    <property type="entry name" value="DUF5686"/>
</dbReference>
<evidence type="ECO:0000313" key="3">
    <source>
        <dbReference type="Proteomes" id="UP000503278"/>
    </source>
</evidence>
<reference evidence="2 3" key="1">
    <citation type="submission" date="2020-04" db="EMBL/GenBank/DDBJ databases">
        <title>Genome sequencing of novel species.</title>
        <authorList>
            <person name="Heo J."/>
            <person name="Kim S.-J."/>
            <person name="Kim J.-S."/>
            <person name="Hong S.-B."/>
            <person name="Kwon S.-W."/>
        </authorList>
    </citation>
    <scope>NUCLEOTIDE SEQUENCE [LARGE SCALE GENOMIC DNA]</scope>
    <source>
        <strain evidence="2 3">F39-2</strain>
    </source>
</reference>
<protein>
    <submittedName>
        <fullName evidence="2">Carboxypeptidase-like regulatory domain-containing protein</fullName>
    </submittedName>
</protein>
<sequence length="818" mass="94006">MKVTLLAFCFIFITAITWAQTTTLSGTIKDDGGHPVAFATVLVNHSTLGTSANSEGEYTLNLASGSYEILFKAIGYRQESRKITVTNSKQTLNITLSLAAYELRNVVVKAGGEDPAYAIIRKAIRKRKTYLHEVKTYTCEAYVKGLQKLLAAPKKFMGRDINQLGKQLGLDSNRRGIIYLSESESKISFMEPDRTHEEVISSKVSGSNRAFTFNRAAEMTVNFYQNLQNWQGLSNRPLVSPIADNALSFYHYKWIGQTTENGQIINKIQVIPKHLYEPTFSGYIYIMEDSWRIHSVDLSLTKSAGINFVDTLKIKEQYIPVAHNAWLPASAKFEFTAGLFGFKLGGYFIALYKNYEVDPKLDKKQFAELVRITREVNKQDTTYWQQVRPIPLTEEEKTDYVKKETLARRRESKAYQDSIDRIFNKVTPMGLLVSGIGIRNRYKNEYYYIDPLASSLLYNTVEGFAINYGMSYSKRIDSITNKYVRLGGHIRYGFSNHMLHGNINGAFPVNDYTIAFSGGTDVVDMNNMQPITTLTNTTSSLFFRKNYEKLYDKHFAQVSVSRRIIGGWLASVSAEAADRRWLNNTSYYSFYYHDRRYTSNNPFAPTQEDVQIFDRNQAFTINVRTSYNFSNKYVTYPTGRYYLPSPYPRLEVNYTKGIKNVFGSDVDYDLLSANVSKENVSLGLYGNLSFYVGAGKFLNKNKLYYLDYKHFLGNQIILYKQSLNNFLLLNYYNYSTDNQYLEGHLEQNFDGLLLSKVPVLRRLKLQELVEYNYLTTPTFKNYHEIGLGIKYLNFRILYAHAYQDNNNKRSALRIDIGF</sequence>
<name>A0A7L5E5T9_9SPHI</name>
<accession>A0A7L5E5T9</accession>
<proteinExistence type="predicted"/>
<gene>
    <name evidence="2" type="ORF">HH214_15280</name>
</gene>
<dbReference type="Gene3D" id="2.60.40.1120">
    <property type="entry name" value="Carboxypeptidase-like, regulatory domain"/>
    <property type="match status" value="1"/>
</dbReference>
<dbReference type="AlphaFoldDB" id="A0A7L5E5T9"/>
<feature type="chain" id="PRO_5029627742" evidence="1">
    <location>
        <begin position="20"/>
        <end position="818"/>
    </location>
</feature>